<dbReference type="SMART" id="SM00184">
    <property type="entry name" value="RING"/>
    <property type="match status" value="1"/>
</dbReference>
<keyword evidence="3" id="KW-0812">Transmembrane</keyword>
<keyword evidence="3" id="KW-0472">Membrane</keyword>
<feature type="transmembrane region" description="Helical" evidence="3">
    <location>
        <begin position="229"/>
        <end position="258"/>
    </location>
</feature>
<dbReference type="GO" id="GO:0008270">
    <property type="term" value="F:zinc ion binding"/>
    <property type="evidence" value="ECO:0007669"/>
    <property type="project" value="UniProtKB-KW"/>
</dbReference>
<keyword evidence="3" id="KW-1133">Transmembrane helix</keyword>
<protein>
    <recommendedName>
        <fullName evidence="9">RING-type domain-containing protein</fullName>
    </recommendedName>
</protein>
<dbReference type="PROSITE" id="PS50089">
    <property type="entry name" value="ZF_RING_2"/>
    <property type="match status" value="1"/>
</dbReference>
<dbReference type="InterPro" id="IPR057984">
    <property type="entry name" value="PATROL1_C"/>
</dbReference>
<evidence type="ECO:0000259" key="5">
    <source>
        <dbReference type="PROSITE" id="PS51258"/>
    </source>
</evidence>
<feature type="domain" description="RING-type" evidence="4">
    <location>
        <begin position="328"/>
        <end position="369"/>
    </location>
</feature>
<sequence length="1507" mass="170090">MSSSTTTESDSTSLPSSRVGRANSDGIIDTTPFLLPTVTRTISVDEESNPIHRSARRQGLREAARFLRHAGSRRMMREPSMLVRETAAEQLEERQSDWAYSKPVVFLDILWNLAFVAIGVAVLILSRDEKPNMPLRVWVVGYGIQCWLHMACVCVEYRRRRRRRHRSSSEDGGGPGFTNSSQQQYVSLAQLEDRGETSSSLMWNIVAIDLVTELDSLGGQTLSGDSPQLYWLCIIFLGFDVFFVVFCVALACVIGLAVCCCLPCIIAILYAVADQEGASKNDIDQMPKFRFTKIGNDEKLSGKARGIMTECGTDSPIERSLSPEDAECCICLCEYEDGVELRELPCNHHFHCACIDKWLHINSRCPLCKFNILKNANERYRNDRRKLMEFLMSSGLVKELRSPSGSSTSLSPADLDALSADYVLDCVKSGGVVDVSKGTEKYNFESSYPVTIHSESRDSFFLVSSPDIAGSPPHRMPPPPVNMEKSSNNGPDMSCHIDSSNTSSSRDNYVFKEETPDIKPVKPIKIIPLGLPPLRTGLSDDDLREAAYELMIASMLLSSVEAYPTQRRKIEKSSRLMLSLKRKDKPHLQPQISNTHSEVINMIRVQMQISSKMDTCIRRNLVQLATLRTGEQIDLPQLALGLLVGIFKSDFPNEKLYMKWKTRQANLLEEVLCFSPSLEKNERATMRKCLATIRDSKEWDVVVSASLRIEVLSSIKQVASKLSSLPGRCGIEEETYYWTAIYHLNIRLYEKLLFGVFDTLDEGQVIEDASSMLFHMKSIWSTLGITENLHNAIYGWVLFQQFVCTGEPSLLGSAIQELQKVTSAESGNSKEDFYLSHLVCSRQTIGTDIHLGLVKAIFTSVSAWCDDKLQDYHLHFGKKPRDFGMLVKLASTVGLPPADSTRTELIKLDTLGDDVSDKIQSYVQNSIKGACARAAHFAYVKSHGERTHALALLANELSVIAKAEINEFVPVFSKWLPECMMISAMLLHRFYGERLTPFLEGVSSLSGDVRKVVPASYILQEELTQLYNCHSKSKLRKPYLHKLKNYEIEKVVKPVMLDWLISQHDHILQWTRRAFEIEEWEPLSVQQRHAASIVEIFRIIEETVSQLFGLHLPVDITHLQALLSLIYHSLDTYLQRVFDQLVDKKFLYPSAPPLTRFTENVMPVMKRKSLEFSEPDNKIVKKLDELTIPKLCIILNTLCYIQKQISATEVGIRKSLTLVEASLNKRSEIETDEVEVENSLTHSEAVDELFATTYDSLRDTNANCITKTRDLIGARAIFWDLRDMFLIQLYNGTVEGARLERILPHIDSVLDTVCSLSYEDSRDMVVLSICRSALEAYVRVLLDGGPTRAFSDSDITLMEEDLGILKEFFIADGEGLPRSLVEQEAKQAKEILDLFSLESDMLIQMLMTASELINMGVSSEQRRLEDAQTLVRVLCHKKDRNASKFLKRQYELPMSSEYEDVTSNLPALSEIVRSTSTHWSTTSQNSFSSIKKKIQEATSEIRNNSGW</sequence>
<dbReference type="Pfam" id="PF25761">
    <property type="entry name" value="TPR_PATROL1"/>
    <property type="match status" value="1"/>
</dbReference>
<evidence type="ECO:0000313" key="8">
    <source>
        <dbReference type="Proteomes" id="UP000682877"/>
    </source>
</evidence>
<dbReference type="Gene3D" id="3.30.40.10">
    <property type="entry name" value="Zinc/RING finger domain, C3HC4 (zinc finger)"/>
    <property type="match status" value="1"/>
</dbReference>
<proteinExistence type="predicted"/>
<evidence type="ECO:0000256" key="2">
    <source>
        <dbReference type="SAM" id="MobiDB-lite"/>
    </source>
</evidence>
<feature type="domain" description="MHD1" evidence="5">
    <location>
        <begin position="1021"/>
        <end position="1141"/>
    </location>
</feature>
<evidence type="ECO:0000259" key="6">
    <source>
        <dbReference type="PROSITE" id="PS51259"/>
    </source>
</evidence>
<dbReference type="Proteomes" id="UP000682877">
    <property type="component" value="Chromosome 6"/>
</dbReference>
<feature type="domain" description="MHD2" evidence="6">
    <location>
        <begin position="1296"/>
        <end position="1406"/>
    </location>
</feature>
<evidence type="ECO:0000259" key="4">
    <source>
        <dbReference type="PROSITE" id="PS50089"/>
    </source>
</evidence>
<dbReference type="SUPFAM" id="SSF57850">
    <property type="entry name" value="RING/U-box"/>
    <property type="match status" value="1"/>
</dbReference>
<dbReference type="EMBL" id="LR999456">
    <property type="protein sequence ID" value="CAE6133636.1"/>
    <property type="molecule type" value="Genomic_DNA"/>
</dbReference>
<evidence type="ECO:0000313" key="7">
    <source>
        <dbReference type="EMBL" id="CAE6133636.1"/>
    </source>
</evidence>
<feature type="transmembrane region" description="Helical" evidence="3">
    <location>
        <begin position="104"/>
        <end position="125"/>
    </location>
</feature>
<feature type="region of interest" description="Disordered" evidence="2">
    <location>
        <begin position="1"/>
        <end position="25"/>
    </location>
</feature>
<feature type="region of interest" description="Disordered" evidence="2">
    <location>
        <begin position="469"/>
        <end position="507"/>
    </location>
</feature>
<keyword evidence="1" id="KW-0479">Metal-binding</keyword>
<dbReference type="InterPro" id="IPR013083">
    <property type="entry name" value="Znf_RING/FYVE/PHD"/>
</dbReference>
<dbReference type="InterPro" id="IPR014772">
    <property type="entry name" value="Munc13_dom-2"/>
</dbReference>
<feature type="compositionally biased region" description="Polar residues" evidence="2">
    <location>
        <begin position="484"/>
        <end position="507"/>
    </location>
</feature>
<dbReference type="InterPro" id="IPR001841">
    <property type="entry name" value="Znf_RING"/>
</dbReference>
<name>A0A8S2ALW8_ARAAE</name>
<evidence type="ECO:0000256" key="3">
    <source>
        <dbReference type="SAM" id="Phobius"/>
    </source>
</evidence>
<organism evidence="7 8">
    <name type="scientific">Arabidopsis arenosa</name>
    <name type="common">Sand rock-cress</name>
    <name type="synonym">Cardaminopsis arenosa</name>
    <dbReference type="NCBI Taxonomy" id="38785"/>
    <lineage>
        <taxon>Eukaryota</taxon>
        <taxon>Viridiplantae</taxon>
        <taxon>Streptophyta</taxon>
        <taxon>Embryophyta</taxon>
        <taxon>Tracheophyta</taxon>
        <taxon>Spermatophyta</taxon>
        <taxon>Magnoliopsida</taxon>
        <taxon>eudicotyledons</taxon>
        <taxon>Gunneridae</taxon>
        <taxon>Pentapetalae</taxon>
        <taxon>rosids</taxon>
        <taxon>malvids</taxon>
        <taxon>Brassicales</taxon>
        <taxon>Brassicaceae</taxon>
        <taxon>Camelineae</taxon>
        <taxon>Arabidopsis</taxon>
    </lineage>
</organism>
<dbReference type="PROSITE" id="PS51258">
    <property type="entry name" value="MHD1"/>
    <property type="match status" value="1"/>
</dbReference>
<dbReference type="InterPro" id="IPR008528">
    <property type="entry name" value="unc-13_homologue"/>
</dbReference>
<keyword evidence="8" id="KW-1185">Reference proteome</keyword>
<dbReference type="Gene3D" id="1.10.357.50">
    <property type="match status" value="1"/>
</dbReference>
<keyword evidence="1" id="KW-0862">Zinc</keyword>
<keyword evidence="1" id="KW-0863">Zinc-finger</keyword>
<dbReference type="PANTHER" id="PTHR31280:SF3">
    <property type="entry name" value="DNA TOPOISOMERASE 4 SUBUNIT B (DUF810)"/>
    <property type="match status" value="1"/>
</dbReference>
<accession>A0A8S2ALW8</accession>
<gene>
    <name evidence="7" type="ORF">AARE701A_LOCUS16726</name>
</gene>
<feature type="compositionally biased region" description="Low complexity" evidence="2">
    <location>
        <begin position="1"/>
        <end position="17"/>
    </location>
</feature>
<dbReference type="InterPro" id="IPR014770">
    <property type="entry name" value="Munc13_1"/>
</dbReference>
<evidence type="ECO:0008006" key="9">
    <source>
        <dbReference type="Google" id="ProtNLM"/>
    </source>
</evidence>
<feature type="transmembrane region" description="Helical" evidence="3">
    <location>
        <begin position="137"/>
        <end position="157"/>
    </location>
</feature>
<dbReference type="Pfam" id="PF13639">
    <property type="entry name" value="zf-RING_2"/>
    <property type="match status" value="1"/>
</dbReference>
<reference evidence="7" key="1">
    <citation type="submission" date="2021-01" db="EMBL/GenBank/DDBJ databases">
        <authorList>
            <person name="Bezrukov I."/>
        </authorList>
    </citation>
    <scope>NUCLEOTIDE SEQUENCE</scope>
</reference>
<dbReference type="PROSITE" id="PS51259">
    <property type="entry name" value="MHD2"/>
    <property type="match status" value="1"/>
</dbReference>
<evidence type="ECO:0000256" key="1">
    <source>
        <dbReference type="PROSITE-ProRule" id="PRU00175"/>
    </source>
</evidence>
<dbReference type="PANTHER" id="PTHR31280">
    <property type="entry name" value="PROTEIN UNC-13 HOMOLOG"/>
    <property type="match status" value="1"/>
</dbReference>